<name>A0A1V9Y4V1_ACHHY</name>
<protein>
    <recommendedName>
        <fullName evidence="3">Tc1-like transposase DDE domain-containing protein</fullName>
    </recommendedName>
</protein>
<organism evidence="1 2">
    <name type="scientific">Achlya hypogyna</name>
    <name type="common">Oomycete</name>
    <name type="synonym">Protoachlya hypogyna</name>
    <dbReference type="NCBI Taxonomy" id="1202772"/>
    <lineage>
        <taxon>Eukaryota</taxon>
        <taxon>Sar</taxon>
        <taxon>Stramenopiles</taxon>
        <taxon>Oomycota</taxon>
        <taxon>Saprolegniomycetes</taxon>
        <taxon>Saprolegniales</taxon>
        <taxon>Achlyaceae</taxon>
        <taxon>Achlya</taxon>
    </lineage>
</organism>
<dbReference type="EMBL" id="JNBR01002877">
    <property type="protein sequence ID" value="OQR80739.1"/>
    <property type="molecule type" value="Genomic_DNA"/>
</dbReference>
<dbReference type="OrthoDB" id="2266637at2759"/>
<proteinExistence type="predicted"/>
<dbReference type="Proteomes" id="UP000243579">
    <property type="component" value="Unassembled WGS sequence"/>
</dbReference>
<reference evidence="1 2" key="1">
    <citation type="journal article" date="2014" name="Genome Biol. Evol.">
        <title>The secreted proteins of Achlya hypogyna and Thraustotheca clavata identify the ancestral oomycete secretome and reveal gene acquisitions by horizontal gene transfer.</title>
        <authorList>
            <person name="Misner I."/>
            <person name="Blouin N."/>
            <person name="Leonard G."/>
            <person name="Richards T.A."/>
            <person name="Lane C.E."/>
        </authorList>
    </citation>
    <scope>NUCLEOTIDE SEQUENCE [LARGE SCALE GENOMIC DNA]</scope>
    <source>
        <strain evidence="1 2">ATCC 48635</strain>
    </source>
</reference>
<gene>
    <name evidence="1" type="ORF">ACHHYP_20858</name>
</gene>
<sequence>MDQASGHSIWYMPPHHSNLQPIKTVWAIVKGEVGWLYDFATSFTLVKTRLERARKAEARLLVLLRYVRETGDISSSDKESDSKSDDLSGLLQFTSAGWQHQV</sequence>
<evidence type="ECO:0000313" key="2">
    <source>
        <dbReference type="Proteomes" id="UP000243579"/>
    </source>
</evidence>
<evidence type="ECO:0008006" key="3">
    <source>
        <dbReference type="Google" id="ProtNLM"/>
    </source>
</evidence>
<dbReference type="AlphaFoldDB" id="A0A1V9Y4V1"/>
<comment type="caution">
    <text evidence="1">The sequence shown here is derived from an EMBL/GenBank/DDBJ whole genome shotgun (WGS) entry which is preliminary data.</text>
</comment>
<keyword evidence="2" id="KW-1185">Reference proteome</keyword>
<accession>A0A1V9Y4V1</accession>
<evidence type="ECO:0000313" key="1">
    <source>
        <dbReference type="EMBL" id="OQR80739.1"/>
    </source>
</evidence>